<evidence type="ECO:0000313" key="1">
    <source>
        <dbReference type="EMBL" id="MEQ2247377.1"/>
    </source>
</evidence>
<organism evidence="1 2">
    <name type="scientific">Ilyodon furcidens</name>
    <name type="common">goldbreast splitfin</name>
    <dbReference type="NCBI Taxonomy" id="33524"/>
    <lineage>
        <taxon>Eukaryota</taxon>
        <taxon>Metazoa</taxon>
        <taxon>Chordata</taxon>
        <taxon>Craniata</taxon>
        <taxon>Vertebrata</taxon>
        <taxon>Euteleostomi</taxon>
        <taxon>Actinopterygii</taxon>
        <taxon>Neopterygii</taxon>
        <taxon>Teleostei</taxon>
        <taxon>Neoteleostei</taxon>
        <taxon>Acanthomorphata</taxon>
        <taxon>Ovalentaria</taxon>
        <taxon>Atherinomorphae</taxon>
        <taxon>Cyprinodontiformes</taxon>
        <taxon>Goodeidae</taxon>
        <taxon>Ilyodon</taxon>
    </lineage>
</organism>
<accession>A0ABV0US08</accession>
<evidence type="ECO:0000313" key="2">
    <source>
        <dbReference type="Proteomes" id="UP001482620"/>
    </source>
</evidence>
<protein>
    <submittedName>
        <fullName evidence="1">Uncharacterized protein</fullName>
    </submittedName>
</protein>
<comment type="caution">
    <text evidence="1">The sequence shown here is derived from an EMBL/GenBank/DDBJ whole genome shotgun (WGS) entry which is preliminary data.</text>
</comment>
<reference evidence="1 2" key="1">
    <citation type="submission" date="2021-06" db="EMBL/GenBank/DDBJ databases">
        <authorList>
            <person name="Palmer J.M."/>
        </authorList>
    </citation>
    <scope>NUCLEOTIDE SEQUENCE [LARGE SCALE GENOMIC DNA]</scope>
    <source>
        <strain evidence="2">if_2019</strain>
        <tissue evidence="1">Muscle</tissue>
    </source>
</reference>
<dbReference type="EMBL" id="JAHRIQ010081695">
    <property type="protein sequence ID" value="MEQ2247377.1"/>
    <property type="molecule type" value="Genomic_DNA"/>
</dbReference>
<name>A0ABV0US08_9TELE</name>
<gene>
    <name evidence="1" type="ORF">ILYODFUR_008757</name>
</gene>
<sequence>MTMCLIGSQLLDGICVTLSSRLHFLPVCVHHFLPHFVSSTQCFMDMLGYSTLQTALWLGLHMEGINRLLNKFQVNSPYNCVGHSISSLPAFQILKISLVLFNVIIF</sequence>
<dbReference type="Proteomes" id="UP001482620">
    <property type="component" value="Unassembled WGS sequence"/>
</dbReference>
<proteinExistence type="predicted"/>
<keyword evidence="2" id="KW-1185">Reference proteome</keyword>